<proteinExistence type="predicted"/>
<dbReference type="AlphaFoldDB" id="A0A6C0J004"/>
<organism evidence="1">
    <name type="scientific">viral metagenome</name>
    <dbReference type="NCBI Taxonomy" id="1070528"/>
    <lineage>
        <taxon>unclassified sequences</taxon>
        <taxon>metagenomes</taxon>
        <taxon>organismal metagenomes</taxon>
    </lineage>
</organism>
<dbReference type="EMBL" id="MN740298">
    <property type="protein sequence ID" value="QHT98941.1"/>
    <property type="molecule type" value="Genomic_DNA"/>
</dbReference>
<protein>
    <submittedName>
        <fullName evidence="1">Uncharacterized protein</fullName>
    </submittedName>
</protein>
<name>A0A6C0J004_9ZZZZ</name>
<accession>A0A6C0J004</accession>
<evidence type="ECO:0000313" key="1">
    <source>
        <dbReference type="EMBL" id="QHT98941.1"/>
    </source>
</evidence>
<reference evidence="1" key="1">
    <citation type="journal article" date="2020" name="Nature">
        <title>Giant virus diversity and host interactions through global metagenomics.</title>
        <authorList>
            <person name="Schulz F."/>
            <person name="Roux S."/>
            <person name="Paez-Espino D."/>
            <person name="Jungbluth S."/>
            <person name="Walsh D.A."/>
            <person name="Denef V.J."/>
            <person name="McMahon K.D."/>
            <person name="Konstantinidis K.T."/>
            <person name="Eloe-Fadrosh E.A."/>
            <person name="Kyrpides N.C."/>
            <person name="Woyke T."/>
        </authorList>
    </citation>
    <scope>NUCLEOTIDE SEQUENCE</scope>
    <source>
        <strain evidence="1">GVMAG-M-3300025695-21</strain>
    </source>
</reference>
<sequence>MLNKYHSYNNLFTIDKDNKVIIKRNSIANINYIEIEKNLIKTASFIMNDKDSITQPSCIGINQVFSKCNVCNSNFPKNNNSVCSYKCYKQSKKNTEGFLIKCKNCKITFVTKNLFTDYCSDNCFTNSIKRYYTS</sequence>